<keyword evidence="8" id="KW-1185">Reference proteome</keyword>
<proteinExistence type="inferred from homology"/>
<organism evidence="7 8">
    <name type="scientific">Actinoallomurus acaciae</name>
    <dbReference type="NCBI Taxonomy" id="502577"/>
    <lineage>
        <taxon>Bacteria</taxon>
        <taxon>Bacillati</taxon>
        <taxon>Actinomycetota</taxon>
        <taxon>Actinomycetes</taxon>
        <taxon>Streptosporangiales</taxon>
        <taxon>Thermomonosporaceae</taxon>
        <taxon>Actinoallomurus</taxon>
    </lineage>
</organism>
<dbReference type="PANTHER" id="PTHR30238">
    <property type="entry name" value="MEMBRANE BOUND PREDICTED REDOX MODULATOR"/>
    <property type="match status" value="1"/>
</dbReference>
<feature type="transmembrane region" description="Helical" evidence="6">
    <location>
        <begin position="229"/>
        <end position="250"/>
    </location>
</feature>
<keyword evidence="4 6" id="KW-1133">Transmembrane helix</keyword>
<dbReference type="InterPro" id="IPR022369">
    <property type="entry name" value="Integral_membrane_TerC_rswitch"/>
</dbReference>
<feature type="transmembrane region" description="Helical" evidence="6">
    <location>
        <begin position="105"/>
        <end position="124"/>
    </location>
</feature>
<evidence type="ECO:0000256" key="2">
    <source>
        <dbReference type="ARBA" id="ARBA00007511"/>
    </source>
</evidence>
<comment type="subcellular location">
    <subcellularLocation>
        <location evidence="1">Membrane</location>
        <topology evidence="1">Multi-pass membrane protein</topology>
    </subcellularLocation>
</comment>
<evidence type="ECO:0000256" key="3">
    <source>
        <dbReference type="ARBA" id="ARBA00022692"/>
    </source>
</evidence>
<name>A0ABV5YWN7_9ACTN</name>
<feature type="transmembrane region" description="Helical" evidence="6">
    <location>
        <begin position="292"/>
        <end position="311"/>
    </location>
</feature>
<keyword evidence="3 6" id="KW-0812">Transmembrane</keyword>
<dbReference type="Proteomes" id="UP001589627">
    <property type="component" value="Unassembled WGS sequence"/>
</dbReference>
<feature type="transmembrane region" description="Helical" evidence="6">
    <location>
        <begin position="6"/>
        <end position="28"/>
    </location>
</feature>
<feature type="transmembrane region" description="Helical" evidence="6">
    <location>
        <begin position="130"/>
        <end position="147"/>
    </location>
</feature>
<feature type="transmembrane region" description="Helical" evidence="6">
    <location>
        <begin position="200"/>
        <end position="223"/>
    </location>
</feature>
<accession>A0ABV5YWN7</accession>
<feature type="transmembrane region" description="Helical" evidence="6">
    <location>
        <begin position="40"/>
        <end position="59"/>
    </location>
</feature>
<feature type="transmembrane region" description="Helical" evidence="6">
    <location>
        <begin position="257"/>
        <end position="280"/>
    </location>
</feature>
<dbReference type="NCBIfam" id="TIGR03718">
    <property type="entry name" value="R_switched_Alx"/>
    <property type="match status" value="1"/>
</dbReference>
<evidence type="ECO:0000256" key="1">
    <source>
        <dbReference type="ARBA" id="ARBA00004141"/>
    </source>
</evidence>
<dbReference type="InterPro" id="IPR005496">
    <property type="entry name" value="Integral_membrane_TerC"/>
</dbReference>
<sequence length="330" mass="36040">MSTSVASPLVWVVTLAGVLFFFAVDFVLTRRPHTVAFREALVWTAFYLALPIVFGVFAWQRWGANTAVDYFTGWLVEKSLSVDNLFVFMLLIAAFTVPAALTQRVLLYGIAGALVLRGVFIAIGAAAVQAVSWTFVIFGAILLFTAFKIMKDTVTGAGHEVDVSSLRSVRLVRRLMPVTDAYHGPRLTARHEGRRALTPLAVVVVAVFGTDLVFAVDSIPAVYGVTQDPYLVFTANAFSLFGLRALFFVLQSTLSKLVHLGYGLAVILAFIGVKLILHWAHGTWTWLPEIPTLISLAVIVVTLLTVTLTSLRAGRRQTTVADGRTDLSRP</sequence>
<evidence type="ECO:0000256" key="5">
    <source>
        <dbReference type="ARBA" id="ARBA00023136"/>
    </source>
</evidence>
<dbReference type="PANTHER" id="PTHR30238:SF0">
    <property type="entry name" value="THYLAKOID MEMBRANE PROTEIN TERC, CHLOROPLASTIC"/>
    <property type="match status" value="1"/>
</dbReference>
<keyword evidence="5 6" id="KW-0472">Membrane</keyword>
<feature type="transmembrane region" description="Helical" evidence="6">
    <location>
        <begin position="79"/>
        <end position="98"/>
    </location>
</feature>
<evidence type="ECO:0000256" key="4">
    <source>
        <dbReference type="ARBA" id="ARBA00022989"/>
    </source>
</evidence>
<evidence type="ECO:0000256" key="6">
    <source>
        <dbReference type="SAM" id="Phobius"/>
    </source>
</evidence>
<comment type="similarity">
    <text evidence="2">Belongs to the TerC family.</text>
</comment>
<comment type="caution">
    <text evidence="7">The sequence shown here is derived from an EMBL/GenBank/DDBJ whole genome shotgun (WGS) entry which is preliminary data.</text>
</comment>
<dbReference type="Pfam" id="PF03741">
    <property type="entry name" value="TerC"/>
    <property type="match status" value="1"/>
</dbReference>
<evidence type="ECO:0000313" key="8">
    <source>
        <dbReference type="Proteomes" id="UP001589627"/>
    </source>
</evidence>
<evidence type="ECO:0000313" key="7">
    <source>
        <dbReference type="EMBL" id="MFB9839469.1"/>
    </source>
</evidence>
<dbReference type="EMBL" id="JBHLZP010000723">
    <property type="protein sequence ID" value="MFB9839469.1"/>
    <property type="molecule type" value="Genomic_DNA"/>
</dbReference>
<reference evidence="7 8" key="1">
    <citation type="submission" date="2024-09" db="EMBL/GenBank/DDBJ databases">
        <authorList>
            <person name="Sun Q."/>
            <person name="Mori K."/>
        </authorList>
    </citation>
    <scope>NUCLEOTIDE SEQUENCE [LARGE SCALE GENOMIC DNA]</scope>
    <source>
        <strain evidence="7 8">TBRC 0563</strain>
    </source>
</reference>
<dbReference type="RefSeq" id="WP_378212598.1">
    <property type="nucleotide sequence ID" value="NZ_JBHLZP010000723.1"/>
</dbReference>
<gene>
    <name evidence="7" type="ORF">ACFFNX_45730</name>
</gene>
<protein>
    <submittedName>
        <fullName evidence="7">TerC/Alx family metal homeostasis membrane protein</fullName>
    </submittedName>
</protein>